<proteinExistence type="predicted"/>
<organism evidence="2 3">
    <name type="scientific">Georgenia yuyongxinii</name>
    <dbReference type="NCBI Taxonomy" id="2589797"/>
    <lineage>
        <taxon>Bacteria</taxon>
        <taxon>Bacillati</taxon>
        <taxon>Actinomycetota</taxon>
        <taxon>Actinomycetes</taxon>
        <taxon>Micrococcales</taxon>
        <taxon>Bogoriellaceae</taxon>
        <taxon>Georgenia</taxon>
    </lineage>
</organism>
<dbReference type="Pfam" id="PF12680">
    <property type="entry name" value="SnoaL_2"/>
    <property type="match status" value="1"/>
</dbReference>
<dbReference type="InterPro" id="IPR032710">
    <property type="entry name" value="NTF2-like_dom_sf"/>
</dbReference>
<dbReference type="KEGG" id="gyu:FE374_17445"/>
<dbReference type="InterPro" id="IPR037401">
    <property type="entry name" value="SnoaL-like"/>
</dbReference>
<evidence type="ECO:0000313" key="3">
    <source>
        <dbReference type="Proteomes" id="UP000314616"/>
    </source>
</evidence>
<dbReference type="OrthoDB" id="6692273at2"/>
<evidence type="ECO:0000313" key="2">
    <source>
        <dbReference type="EMBL" id="QDC26157.1"/>
    </source>
</evidence>
<dbReference type="Gene3D" id="3.10.450.50">
    <property type="match status" value="1"/>
</dbReference>
<sequence length="121" mass="12901">MSNEQLARAFSGHRFEETFDRIAPHASWTLVGEALLEGRDAIIEACRGTAEANADVETTWLRFVSAGTGDVVAVDAIGRYAGPDGVSTVSSCDIFEFDGAVVTAITSYTVELSDDAARPRT</sequence>
<reference evidence="2 3" key="1">
    <citation type="submission" date="2019-05" db="EMBL/GenBank/DDBJ databases">
        <title>Georgenia *** sp. nov., and Georgenia *** sp. nov., isolated from the intestinal contents of plateau pika (Ochotona curzoniae) in the Qinghai-Tibet plateau of China.</title>
        <authorList>
            <person name="Tian Z."/>
        </authorList>
    </citation>
    <scope>NUCLEOTIDE SEQUENCE [LARGE SCALE GENOMIC DNA]</scope>
    <source>
        <strain evidence="2 3">Z443</strain>
    </source>
</reference>
<protein>
    <submittedName>
        <fullName evidence="2">Nuclear transport factor 2 family protein</fullName>
    </submittedName>
</protein>
<evidence type="ECO:0000259" key="1">
    <source>
        <dbReference type="Pfam" id="PF12680"/>
    </source>
</evidence>
<dbReference type="Proteomes" id="UP000314616">
    <property type="component" value="Chromosome"/>
</dbReference>
<gene>
    <name evidence="2" type="ORF">FE374_17445</name>
</gene>
<name>A0A5B8C7T7_9MICO</name>
<dbReference type="RefSeq" id="WP_139930616.1">
    <property type="nucleotide sequence ID" value="NZ_CP040915.1"/>
</dbReference>
<feature type="domain" description="SnoaL-like" evidence="1">
    <location>
        <begin position="4"/>
        <end position="99"/>
    </location>
</feature>
<dbReference type="SUPFAM" id="SSF54427">
    <property type="entry name" value="NTF2-like"/>
    <property type="match status" value="1"/>
</dbReference>
<dbReference type="AlphaFoldDB" id="A0A5B8C7T7"/>
<accession>A0A5B8C7T7</accession>
<dbReference type="EMBL" id="CP040915">
    <property type="protein sequence ID" value="QDC26157.1"/>
    <property type="molecule type" value="Genomic_DNA"/>
</dbReference>